<evidence type="ECO:0000313" key="2">
    <source>
        <dbReference type="EMBL" id="KAL1508675.1"/>
    </source>
</evidence>
<protein>
    <submittedName>
        <fullName evidence="2">Uncharacterized protein</fullName>
    </submittedName>
</protein>
<sequence length="198" mass="20819">MKCGDLRAGGRPRARQEQVQAYMHAHACTQDDRTFVDKNNCATCDLGMCKGRKWMANSPSRRGANPRSEQWRHSGRHASGHTSEASGPTSPSDTRRRRTTAPGGYAPQPAPGGYAPQPAPGGYAPQPGGYPSQPAPGGYATQPPPGGYPPQPPPGGYTQPPPAPAGYAQQPPHGGYNAPPAGYLTHPAPHPPQLHSPQ</sequence>
<dbReference type="AlphaFoldDB" id="A0AB34IXJ4"/>
<evidence type="ECO:0000313" key="3">
    <source>
        <dbReference type="Proteomes" id="UP001515480"/>
    </source>
</evidence>
<feature type="compositionally biased region" description="Pro residues" evidence="1">
    <location>
        <begin position="188"/>
        <end position="198"/>
    </location>
</feature>
<feature type="compositionally biased region" description="Polar residues" evidence="1">
    <location>
        <begin position="80"/>
        <end position="92"/>
    </location>
</feature>
<reference evidence="2 3" key="1">
    <citation type="journal article" date="2024" name="Science">
        <title>Giant polyketide synthase enzymes in the biosynthesis of giant marine polyether toxins.</title>
        <authorList>
            <person name="Fallon T.R."/>
            <person name="Shende V.V."/>
            <person name="Wierzbicki I.H."/>
            <person name="Pendleton A.L."/>
            <person name="Watervoot N.F."/>
            <person name="Auber R.P."/>
            <person name="Gonzalez D.J."/>
            <person name="Wisecaver J.H."/>
            <person name="Moore B.S."/>
        </authorList>
    </citation>
    <scope>NUCLEOTIDE SEQUENCE [LARGE SCALE GENOMIC DNA]</scope>
    <source>
        <strain evidence="2 3">12B1</strain>
    </source>
</reference>
<comment type="caution">
    <text evidence="2">The sequence shown here is derived from an EMBL/GenBank/DDBJ whole genome shotgun (WGS) entry which is preliminary data.</text>
</comment>
<feature type="compositionally biased region" description="Pro residues" evidence="1">
    <location>
        <begin position="142"/>
        <end position="164"/>
    </location>
</feature>
<dbReference type="Proteomes" id="UP001515480">
    <property type="component" value="Unassembled WGS sequence"/>
</dbReference>
<gene>
    <name evidence="2" type="ORF">AB1Y20_004770</name>
</gene>
<dbReference type="EMBL" id="JBGBPQ010000016">
    <property type="protein sequence ID" value="KAL1508675.1"/>
    <property type="molecule type" value="Genomic_DNA"/>
</dbReference>
<name>A0AB34IXJ4_PRYPA</name>
<organism evidence="2 3">
    <name type="scientific">Prymnesium parvum</name>
    <name type="common">Toxic golden alga</name>
    <dbReference type="NCBI Taxonomy" id="97485"/>
    <lineage>
        <taxon>Eukaryota</taxon>
        <taxon>Haptista</taxon>
        <taxon>Haptophyta</taxon>
        <taxon>Prymnesiophyceae</taxon>
        <taxon>Prymnesiales</taxon>
        <taxon>Prymnesiaceae</taxon>
        <taxon>Prymnesium</taxon>
    </lineage>
</organism>
<proteinExistence type="predicted"/>
<feature type="region of interest" description="Disordered" evidence="1">
    <location>
        <begin position="53"/>
        <end position="198"/>
    </location>
</feature>
<evidence type="ECO:0000256" key="1">
    <source>
        <dbReference type="SAM" id="MobiDB-lite"/>
    </source>
</evidence>
<accession>A0AB34IXJ4</accession>
<keyword evidence="3" id="KW-1185">Reference proteome</keyword>
<feature type="compositionally biased region" description="Low complexity" evidence="1">
    <location>
        <begin position="100"/>
        <end position="141"/>
    </location>
</feature>